<evidence type="ECO:0000313" key="2">
    <source>
        <dbReference type="EMBL" id="PRQ18186.1"/>
    </source>
</evidence>
<name>A0A2P6P8D2_ROSCH</name>
<comment type="caution">
    <text evidence="2">The sequence shown here is derived from an EMBL/GenBank/DDBJ whole genome shotgun (WGS) entry which is preliminary data.</text>
</comment>
<keyword evidence="3" id="KW-1185">Reference proteome</keyword>
<dbReference type="AlphaFoldDB" id="A0A2P6P8D2"/>
<dbReference type="OMA" id="GNTRWER"/>
<dbReference type="EMBL" id="PDCK01000045">
    <property type="protein sequence ID" value="PRQ18186.1"/>
    <property type="molecule type" value="Genomic_DNA"/>
</dbReference>
<dbReference type="Proteomes" id="UP000238479">
    <property type="component" value="Chromosome 7"/>
</dbReference>
<sequence length="133" mass="15013">MVLHMAVVASVKLKLLSCTSHSLITPVVSGLIWPFVIKVSFSLRSVRRAYADVIHFSRLFFFQLNQIVRAFDEHDVRADHDEPAAIVGNNNNNTRLERALRLVCRTVTNGFRRSSEALQLDEQSIHALAMIAL</sequence>
<dbReference type="PANTHER" id="PTHR38925:SF1">
    <property type="entry name" value="PROTEIN, PUTATIVE-RELATED"/>
    <property type="match status" value="1"/>
</dbReference>
<proteinExistence type="predicted"/>
<feature type="transmembrane region" description="Helical" evidence="1">
    <location>
        <begin position="20"/>
        <end position="41"/>
    </location>
</feature>
<accession>A0A2P6P8D2</accession>
<organism evidence="2 3">
    <name type="scientific">Rosa chinensis</name>
    <name type="common">China rose</name>
    <dbReference type="NCBI Taxonomy" id="74649"/>
    <lineage>
        <taxon>Eukaryota</taxon>
        <taxon>Viridiplantae</taxon>
        <taxon>Streptophyta</taxon>
        <taxon>Embryophyta</taxon>
        <taxon>Tracheophyta</taxon>
        <taxon>Spermatophyta</taxon>
        <taxon>Magnoliopsida</taxon>
        <taxon>eudicotyledons</taxon>
        <taxon>Gunneridae</taxon>
        <taxon>Pentapetalae</taxon>
        <taxon>rosids</taxon>
        <taxon>fabids</taxon>
        <taxon>Rosales</taxon>
        <taxon>Rosaceae</taxon>
        <taxon>Rosoideae</taxon>
        <taxon>Rosoideae incertae sedis</taxon>
        <taxon>Rosa</taxon>
    </lineage>
</organism>
<protein>
    <submittedName>
        <fullName evidence="2">Uncharacterized protein</fullName>
    </submittedName>
</protein>
<keyword evidence="1" id="KW-0472">Membrane</keyword>
<dbReference type="PANTHER" id="PTHR38925">
    <property type="entry name" value="PROTEIN, PUTATIVE-RELATED"/>
    <property type="match status" value="1"/>
</dbReference>
<evidence type="ECO:0000256" key="1">
    <source>
        <dbReference type="SAM" id="Phobius"/>
    </source>
</evidence>
<evidence type="ECO:0000313" key="3">
    <source>
        <dbReference type="Proteomes" id="UP000238479"/>
    </source>
</evidence>
<keyword evidence="1" id="KW-1133">Transmembrane helix</keyword>
<gene>
    <name evidence="2" type="ORF">RchiOBHm_Chr7g0203191</name>
</gene>
<keyword evidence="1" id="KW-0812">Transmembrane</keyword>
<dbReference type="Gramene" id="PRQ18186">
    <property type="protein sequence ID" value="PRQ18186"/>
    <property type="gene ID" value="RchiOBHm_Chr7g0203191"/>
</dbReference>
<reference evidence="2 3" key="1">
    <citation type="journal article" date="2018" name="Nat. Genet.">
        <title>The Rosa genome provides new insights in the design of modern roses.</title>
        <authorList>
            <person name="Bendahmane M."/>
        </authorList>
    </citation>
    <scope>NUCLEOTIDE SEQUENCE [LARGE SCALE GENOMIC DNA]</scope>
    <source>
        <strain evidence="3">cv. Old Blush</strain>
    </source>
</reference>